<dbReference type="AlphaFoldDB" id="A0A8H9G7R6"/>
<dbReference type="EMBL" id="BMOI01000001">
    <property type="protein sequence ID" value="GGK86334.1"/>
    <property type="molecule type" value="Genomic_DNA"/>
</dbReference>
<keyword evidence="2 10" id="KW-1003">Cell membrane</keyword>
<accession>A0A8H9G7R6</accession>
<protein>
    <recommendedName>
        <fullName evidence="10">Fluoride-specific ion channel FluC</fullName>
    </recommendedName>
</protein>
<comment type="catalytic activity">
    <reaction evidence="8">
        <text>fluoride(in) = fluoride(out)</text>
        <dbReference type="Rhea" id="RHEA:76159"/>
        <dbReference type="ChEBI" id="CHEBI:17051"/>
    </reaction>
    <physiologicalReaction direction="left-to-right" evidence="8">
        <dbReference type="Rhea" id="RHEA:76160"/>
    </physiologicalReaction>
</comment>
<feature type="transmembrane region" description="Helical" evidence="10">
    <location>
        <begin position="106"/>
        <end position="131"/>
    </location>
</feature>
<feature type="transmembrane region" description="Helical" evidence="10">
    <location>
        <begin position="12"/>
        <end position="34"/>
    </location>
</feature>
<evidence type="ECO:0000256" key="6">
    <source>
        <dbReference type="ARBA" id="ARBA00023303"/>
    </source>
</evidence>
<evidence type="ECO:0000256" key="11">
    <source>
        <dbReference type="SAM" id="MobiDB-lite"/>
    </source>
</evidence>
<evidence type="ECO:0000256" key="3">
    <source>
        <dbReference type="ARBA" id="ARBA00022692"/>
    </source>
</evidence>
<feature type="transmembrane region" description="Helical" evidence="10">
    <location>
        <begin position="40"/>
        <end position="63"/>
    </location>
</feature>
<keyword evidence="5 10" id="KW-0472">Membrane</keyword>
<evidence type="ECO:0000256" key="1">
    <source>
        <dbReference type="ARBA" id="ARBA00004651"/>
    </source>
</evidence>
<gene>
    <name evidence="10" type="primary">fluC</name>
    <name evidence="10" type="synonym">crcB</name>
    <name evidence="12" type="ORF">GCM10009769_00290</name>
    <name evidence="13" type="ORF">JOE58_001224</name>
</gene>
<dbReference type="Pfam" id="PF02537">
    <property type="entry name" value="CRCB"/>
    <property type="match status" value="1"/>
</dbReference>
<organism evidence="12 14">
    <name type="scientific">Curtobacterium luteum</name>
    <dbReference type="NCBI Taxonomy" id="33881"/>
    <lineage>
        <taxon>Bacteria</taxon>
        <taxon>Bacillati</taxon>
        <taxon>Actinomycetota</taxon>
        <taxon>Actinomycetes</taxon>
        <taxon>Micrococcales</taxon>
        <taxon>Microbacteriaceae</taxon>
        <taxon>Curtobacterium</taxon>
    </lineage>
</organism>
<keyword evidence="3 10" id="KW-0812">Transmembrane</keyword>
<dbReference type="PANTHER" id="PTHR28259">
    <property type="entry name" value="FLUORIDE EXPORT PROTEIN 1-RELATED"/>
    <property type="match status" value="1"/>
</dbReference>
<evidence type="ECO:0000313" key="15">
    <source>
        <dbReference type="Proteomes" id="UP000746584"/>
    </source>
</evidence>
<feature type="binding site" evidence="10">
    <location>
        <position position="88"/>
    </location>
    <ligand>
        <name>Na(+)</name>
        <dbReference type="ChEBI" id="CHEBI:29101"/>
        <note>structural</note>
    </ligand>
</feature>
<evidence type="ECO:0000313" key="13">
    <source>
        <dbReference type="EMBL" id="MBM7801973.1"/>
    </source>
</evidence>
<evidence type="ECO:0000256" key="10">
    <source>
        <dbReference type="HAMAP-Rule" id="MF_00454"/>
    </source>
</evidence>
<evidence type="ECO:0000313" key="12">
    <source>
        <dbReference type="EMBL" id="GGK86334.1"/>
    </source>
</evidence>
<dbReference type="GO" id="GO:0062054">
    <property type="term" value="F:fluoride channel activity"/>
    <property type="evidence" value="ECO:0007669"/>
    <property type="project" value="UniProtKB-UniRule"/>
</dbReference>
<comment type="subcellular location">
    <subcellularLocation>
        <location evidence="1 10">Cell membrane</location>
        <topology evidence="1 10">Multi-pass membrane protein</topology>
    </subcellularLocation>
</comment>
<keyword evidence="15" id="KW-1185">Reference proteome</keyword>
<comment type="caution">
    <text evidence="12">The sequence shown here is derived from an EMBL/GenBank/DDBJ whole genome shotgun (WGS) entry which is preliminary data.</text>
</comment>
<evidence type="ECO:0000313" key="14">
    <source>
        <dbReference type="Proteomes" id="UP000648535"/>
    </source>
</evidence>
<dbReference type="Proteomes" id="UP000746584">
    <property type="component" value="Unassembled WGS sequence"/>
</dbReference>
<dbReference type="RefSeq" id="WP_229727773.1">
    <property type="nucleotide sequence ID" value="NZ_BMOI01000001.1"/>
</dbReference>
<dbReference type="GO" id="GO:0005886">
    <property type="term" value="C:plasma membrane"/>
    <property type="evidence" value="ECO:0007669"/>
    <property type="project" value="UniProtKB-SubCell"/>
</dbReference>
<feature type="region of interest" description="Disordered" evidence="11">
    <location>
        <begin position="141"/>
        <end position="166"/>
    </location>
</feature>
<dbReference type="PANTHER" id="PTHR28259:SF1">
    <property type="entry name" value="FLUORIDE EXPORT PROTEIN 1-RELATED"/>
    <property type="match status" value="1"/>
</dbReference>
<keyword evidence="10" id="KW-0479">Metal-binding</keyword>
<keyword evidence="6 10" id="KW-0407">Ion channel</keyword>
<sequence>MSERPVHLRWRYLGVVALGGAVGTGARAALAAAFPPGAGISWTILAINVVGAFCLGLLLEALAHRGPDVGGRRTLRLLVGTGVLGGFTTYSTLADDTAQLLDAGRWGAGAGYALLSVGLGLVAVAAGVLVAGRFRPSTVGPGAVDPSTVGPGAVDPSAVERAGDAS</sequence>
<keyword evidence="10" id="KW-0813">Transport</keyword>
<reference evidence="12" key="1">
    <citation type="journal article" date="2014" name="Int. J. Syst. Evol. Microbiol.">
        <title>Complete genome sequence of Corynebacterium casei LMG S-19264T (=DSM 44701T), isolated from a smear-ripened cheese.</title>
        <authorList>
            <consortium name="US DOE Joint Genome Institute (JGI-PGF)"/>
            <person name="Walter F."/>
            <person name="Albersmeier A."/>
            <person name="Kalinowski J."/>
            <person name="Ruckert C."/>
        </authorList>
    </citation>
    <scope>NUCLEOTIDE SEQUENCE</scope>
    <source>
        <strain evidence="12">JCM 1480</strain>
    </source>
</reference>
<evidence type="ECO:0000256" key="5">
    <source>
        <dbReference type="ARBA" id="ARBA00023136"/>
    </source>
</evidence>
<dbReference type="EMBL" id="JAFBCG010000001">
    <property type="protein sequence ID" value="MBM7801973.1"/>
    <property type="molecule type" value="Genomic_DNA"/>
</dbReference>
<comment type="function">
    <text evidence="9 10">Fluoride-specific ion channel. Important for reducing fluoride concentration in the cell, thus reducing its toxicity.</text>
</comment>
<proteinExistence type="inferred from homology"/>
<evidence type="ECO:0000256" key="4">
    <source>
        <dbReference type="ARBA" id="ARBA00022989"/>
    </source>
</evidence>
<reference evidence="13 15" key="3">
    <citation type="submission" date="2021-01" db="EMBL/GenBank/DDBJ databases">
        <title>Sequencing the genomes of 1000 actinobacteria strains.</title>
        <authorList>
            <person name="Klenk H.-P."/>
        </authorList>
    </citation>
    <scope>NUCLEOTIDE SEQUENCE [LARGE SCALE GENOMIC DNA]</scope>
    <source>
        <strain evidence="13 15">DSM 20542</strain>
    </source>
</reference>
<evidence type="ECO:0000256" key="8">
    <source>
        <dbReference type="ARBA" id="ARBA00035585"/>
    </source>
</evidence>
<keyword evidence="10" id="KW-0915">Sodium</keyword>
<dbReference type="HAMAP" id="MF_00454">
    <property type="entry name" value="FluC"/>
    <property type="match status" value="1"/>
</dbReference>
<name>A0A8H9G7R6_9MICO</name>
<dbReference type="GO" id="GO:0140114">
    <property type="term" value="P:cellular detoxification of fluoride"/>
    <property type="evidence" value="ECO:0007669"/>
    <property type="project" value="UniProtKB-UniRule"/>
</dbReference>
<evidence type="ECO:0000256" key="9">
    <source>
        <dbReference type="ARBA" id="ARBA00049940"/>
    </source>
</evidence>
<dbReference type="Proteomes" id="UP000648535">
    <property type="component" value="Unassembled WGS sequence"/>
</dbReference>
<comment type="similarity">
    <text evidence="7 10">Belongs to the fluoride channel Fluc/FEX (TC 1.A.43) family.</text>
</comment>
<evidence type="ECO:0000256" key="2">
    <source>
        <dbReference type="ARBA" id="ARBA00022475"/>
    </source>
</evidence>
<keyword evidence="4 10" id="KW-1133">Transmembrane helix</keyword>
<feature type="binding site" evidence="10">
    <location>
        <position position="85"/>
    </location>
    <ligand>
        <name>Na(+)</name>
        <dbReference type="ChEBI" id="CHEBI:29101"/>
        <note>structural</note>
    </ligand>
</feature>
<feature type="transmembrane region" description="Helical" evidence="10">
    <location>
        <begin position="75"/>
        <end position="94"/>
    </location>
</feature>
<keyword evidence="10" id="KW-0406">Ion transport</keyword>
<dbReference type="InterPro" id="IPR003691">
    <property type="entry name" value="FluC"/>
</dbReference>
<dbReference type="GO" id="GO:0046872">
    <property type="term" value="F:metal ion binding"/>
    <property type="evidence" value="ECO:0007669"/>
    <property type="project" value="UniProtKB-KW"/>
</dbReference>
<evidence type="ECO:0000256" key="7">
    <source>
        <dbReference type="ARBA" id="ARBA00035120"/>
    </source>
</evidence>
<reference evidence="12" key="2">
    <citation type="submission" date="2020-09" db="EMBL/GenBank/DDBJ databases">
        <authorList>
            <person name="Sun Q."/>
            <person name="Ohkuma M."/>
        </authorList>
    </citation>
    <scope>NUCLEOTIDE SEQUENCE</scope>
    <source>
        <strain evidence="12">JCM 1480</strain>
    </source>
</reference>
<comment type="activity regulation">
    <text evidence="10">Na(+) is not transported, but it plays an essential structural role and its presence is essential for fluoride channel function.</text>
</comment>